<evidence type="ECO:0000256" key="1">
    <source>
        <dbReference type="ARBA" id="ARBA00004141"/>
    </source>
</evidence>
<dbReference type="Proteomes" id="UP000007110">
    <property type="component" value="Unassembled WGS sequence"/>
</dbReference>
<feature type="transmembrane region" description="Helical" evidence="8">
    <location>
        <begin position="237"/>
        <end position="257"/>
    </location>
</feature>
<feature type="transmembrane region" description="Helical" evidence="8">
    <location>
        <begin position="263"/>
        <end position="283"/>
    </location>
</feature>
<feature type="transmembrane region" description="Helical" evidence="8">
    <location>
        <begin position="167"/>
        <end position="186"/>
    </location>
</feature>
<dbReference type="InterPro" id="IPR036259">
    <property type="entry name" value="MFS_trans_sf"/>
</dbReference>
<dbReference type="OMA" id="CECAPKS"/>
<dbReference type="Pfam" id="PF00854">
    <property type="entry name" value="PTR2"/>
    <property type="match status" value="1"/>
</dbReference>
<keyword evidence="4" id="KW-0571">Peptide transport</keyword>
<dbReference type="OrthoDB" id="8904098at2759"/>
<dbReference type="InterPro" id="IPR000109">
    <property type="entry name" value="POT_fam"/>
</dbReference>
<evidence type="ECO:0000256" key="7">
    <source>
        <dbReference type="SAM" id="MobiDB-lite"/>
    </source>
</evidence>
<accession>A0A7M7P2H3</accession>
<evidence type="ECO:0000256" key="3">
    <source>
        <dbReference type="ARBA" id="ARBA00022692"/>
    </source>
</evidence>
<reference evidence="9" key="2">
    <citation type="submission" date="2021-01" db="UniProtKB">
        <authorList>
            <consortium name="EnsemblMetazoa"/>
        </authorList>
    </citation>
    <scope>IDENTIFICATION</scope>
</reference>
<sequence>MATGDDGILGSVQSSLSISSMETKFDDVEGNVENDVEDDVENGESVIEQDIPVPAVAQSGAISDTIDGIEDMLSGDTTTADGTVIPQGVIVNITCILFGDFAATFIACAIVTNIAIFGQQFLHYDGHDVEKTNLIVMGIDAAFYLLTGCVTDWFGGYSTAMHIYGKFCFIGTCILPLLTFNWSIIGPTYGISVPIRRIFFYAARIVTGLGVCGIQATSPPFAARQIEKYGSASVQSCFHYIYMAIQCAPLLALTGLSFVQLNVSFLCGYLSTVAFNIFTMLLFKYVRTEVRQSIPDKGNAAASILACAAHEIKSKLATCSTFCHCNCCPNLCSSVQSDDEENMQLLCECAPKSISTSANGTDLVKPSSSSSSSSKDKSSTTDPATTTTTHESIELSVAKPDMSTTANASRIESKDTSSNDVPAYTINNNGSTIITVAKPPTTPNLSGNDLKKRSATINSATTTTTYGSTEQSELATSTEILPESFRHCLWVGYAMLLLSCQVPYSIMRYQIGTSYVSQAMRMKPSILGQNISPSLLQQCLPLVGIAITPVVNVYIYPYISTKIYHTDDGEENHARHHLGDAVCLLRRHC</sequence>
<feature type="transmembrane region" description="Helical" evidence="8">
    <location>
        <begin position="134"/>
        <end position="155"/>
    </location>
</feature>
<dbReference type="GO" id="GO:0022857">
    <property type="term" value="F:transmembrane transporter activity"/>
    <property type="evidence" value="ECO:0007669"/>
    <property type="project" value="InterPro"/>
</dbReference>
<dbReference type="AlphaFoldDB" id="A0A7M7P2H3"/>
<keyword evidence="3 8" id="KW-0812">Transmembrane</keyword>
<dbReference type="InParanoid" id="A0A7M7P2H3"/>
<feature type="region of interest" description="Disordered" evidence="7">
    <location>
        <begin position="359"/>
        <end position="424"/>
    </location>
</feature>
<evidence type="ECO:0000256" key="6">
    <source>
        <dbReference type="ARBA" id="ARBA00023136"/>
    </source>
</evidence>
<keyword evidence="4" id="KW-0653">Protein transport</keyword>
<evidence type="ECO:0000313" key="10">
    <source>
        <dbReference type="Proteomes" id="UP000007110"/>
    </source>
</evidence>
<dbReference type="EnsemblMetazoa" id="XM_030987046">
    <property type="protein sequence ID" value="XP_030842906"/>
    <property type="gene ID" value="LOC115924573"/>
</dbReference>
<reference evidence="10" key="1">
    <citation type="submission" date="2015-02" db="EMBL/GenBank/DDBJ databases">
        <title>Genome sequencing for Strongylocentrotus purpuratus.</title>
        <authorList>
            <person name="Murali S."/>
            <person name="Liu Y."/>
            <person name="Vee V."/>
            <person name="English A."/>
            <person name="Wang M."/>
            <person name="Skinner E."/>
            <person name="Han Y."/>
            <person name="Muzny D.M."/>
            <person name="Worley K.C."/>
            <person name="Gibbs R.A."/>
        </authorList>
    </citation>
    <scope>NUCLEOTIDE SEQUENCE</scope>
</reference>
<evidence type="ECO:0000256" key="8">
    <source>
        <dbReference type="SAM" id="Phobius"/>
    </source>
</evidence>
<dbReference type="GO" id="GO:0015833">
    <property type="term" value="P:peptide transport"/>
    <property type="evidence" value="ECO:0007669"/>
    <property type="project" value="UniProtKB-KW"/>
</dbReference>
<feature type="compositionally biased region" description="Low complexity" evidence="7">
    <location>
        <begin position="380"/>
        <end position="389"/>
    </location>
</feature>
<protein>
    <submittedName>
        <fullName evidence="9">Uncharacterized protein</fullName>
    </submittedName>
</protein>
<proteinExistence type="inferred from homology"/>
<name>A0A7M7P2H3_STRPU</name>
<dbReference type="PANTHER" id="PTHR11654">
    <property type="entry name" value="OLIGOPEPTIDE TRANSPORTER-RELATED"/>
    <property type="match status" value="1"/>
</dbReference>
<evidence type="ECO:0000256" key="2">
    <source>
        <dbReference type="ARBA" id="ARBA00005982"/>
    </source>
</evidence>
<evidence type="ECO:0000313" key="9">
    <source>
        <dbReference type="EnsemblMetazoa" id="XP_030842906"/>
    </source>
</evidence>
<feature type="transmembrane region" description="Helical" evidence="8">
    <location>
        <begin position="101"/>
        <end position="122"/>
    </location>
</feature>
<keyword evidence="10" id="KW-1185">Reference proteome</keyword>
<comment type="subcellular location">
    <subcellularLocation>
        <location evidence="1">Membrane</location>
        <topology evidence="1">Multi-pass membrane protein</topology>
    </subcellularLocation>
</comment>
<feature type="transmembrane region" description="Helical" evidence="8">
    <location>
        <begin position="198"/>
        <end position="216"/>
    </location>
</feature>
<dbReference type="GO" id="GO:0016020">
    <property type="term" value="C:membrane"/>
    <property type="evidence" value="ECO:0007669"/>
    <property type="project" value="UniProtKB-SubCell"/>
</dbReference>
<keyword evidence="6 8" id="KW-0472">Membrane</keyword>
<dbReference type="RefSeq" id="XP_030842906.1">
    <property type="nucleotide sequence ID" value="XM_030987046.1"/>
</dbReference>
<keyword evidence="5 8" id="KW-1133">Transmembrane helix</keyword>
<evidence type="ECO:0000256" key="4">
    <source>
        <dbReference type="ARBA" id="ARBA00022856"/>
    </source>
</evidence>
<evidence type="ECO:0000256" key="5">
    <source>
        <dbReference type="ARBA" id="ARBA00022989"/>
    </source>
</evidence>
<dbReference type="Gene3D" id="1.20.1250.20">
    <property type="entry name" value="MFS general substrate transporter like domains"/>
    <property type="match status" value="1"/>
</dbReference>
<keyword evidence="4" id="KW-0813">Transport</keyword>
<comment type="similarity">
    <text evidence="2">Belongs to the major facilitator superfamily. Proton-dependent oligopeptide transporter (POT/PTR) (TC 2.A.17) family.</text>
</comment>
<dbReference type="KEGG" id="spu:115924573"/>
<organism evidence="9 10">
    <name type="scientific">Strongylocentrotus purpuratus</name>
    <name type="common">Purple sea urchin</name>
    <dbReference type="NCBI Taxonomy" id="7668"/>
    <lineage>
        <taxon>Eukaryota</taxon>
        <taxon>Metazoa</taxon>
        <taxon>Echinodermata</taxon>
        <taxon>Eleutherozoa</taxon>
        <taxon>Echinozoa</taxon>
        <taxon>Echinoidea</taxon>
        <taxon>Euechinoidea</taxon>
        <taxon>Echinacea</taxon>
        <taxon>Camarodonta</taxon>
        <taxon>Echinidea</taxon>
        <taxon>Strongylocentrotidae</taxon>
        <taxon>Strongylocentrotus</taxon>
    </lineage>
</organism>
<dbReference type="GeneID" id="115924573"/>